<organism evidence="1 2">
    <name type="scientific">Punica granatum</name>
    <name type="common">Pomegranate</name>
    <dbReference type="NCBI Taxonomy" id="22663"/>
    <lineage>
        <taxon>Eukaryota</taxon>
        <taxon>Viridiplantae</taxon>
        <taxon>Streptophyta</taxon>
        <taxon>Embryophyta</taxon>
        <taxon>Tracheophyta</taxon>
        <taxon>Spermatophyta</taxon>
        <taxon>Magnoliopsida</taxon>
        <taxon>eudicotyledons</taxon>
        <taxon>Gunneridae</taxon>
        <taxon>Pentapetalae</taxon>
        <taxon>rosids</taxon>
        <taxon>malvids</taxon>
        <taxon>Myrtales</taxon>
        <taxon>Lythraceae</taxon>
        <taxon>Punica</taxon>
    </lineage>
</organism>
<proteinExistence type="predicted"/>
<dbReference type="AlphaFoldDB" id="A0A218XE83"/>
<dbReference type="Proteomes" id="UP000197138">
    <property type="component" value="Unassembled WGS sequence"/>
</dbReference>
<name>A0A218XE83_PUNGR</name>
<sequence>MGSAMEGLKRPKRRGFGHTTASILISSQPPMAFCWYSRRLILTMINSSTDQTVTPAKNLTQPSQSLDHCNLKVHEGMGYFQRKIEKKSHFCPHFRRIFIRKFSWKPKKFSQPRTQNFYPCA</sequence>
<dbReference type="EMBL" id="MTKT01001941">
    <property type="protein sequence ID" value="OWM83016.1"/>
    <property type="molecule type" value="Genomic_DNA"/>
</dbReference>
<protein>
    <submittedName>
        <fullName evidence="1">Uncharacterized protein</fullName>
    </submittedName>
</protein>
<gene>
    <name evidence="1" type="ORF">CDL15_Pgr005416</name>
</gene>
<reference evidence="2" key="1">
    <citation type="journal article" date="2017" name="Plant J.">
        <title>The pomegranate (Punica granatum L.) genome and the genomics of punicalagin biosynthesis.</title>
        <authorList>
            <person name="Qin G."/>
            <person name="Xu C."/>
            <person name="Ming R."/>
            <person name="Tang H."/>
            <person name="Guyot R."/>
            <person name="Kramer E.M."/>
            <person name="Hu Y."/>
            <person name="Yi X."/>
            <person name="Qi Y."/>
            <person name="Xu X."/>
            <person name="Gao Z."/>
            <person name="Pan H."/>
            <person name="Jian J."/>
            <person name="Tian Y."/>
            <person name="Yue Z."/>
            <person name="Xu Y."/>
        </authorList>
    </citation>
    <scope>NUCLEOTIDE SEQUENCE [LARGE SCALE GENOMIC DNA]</scope>
    <source>
        <strain evidence="2">cv. Dabenzi</strain>
    </source>
</reference>
<evidence type="ECO:0000313" key="1">
    <source>
        <dbReference type="EMBL" id="OWM83016.1"/>
    </source>
</evidence>
<accession>A0A218XE83</accession>
<comment type="caution">
    <text evidence="1">The sequence shown here is derived from an EMBL/GenBank/DDBJ whole genome shotgun (WGS) entry which is preliminary data.</text>
</comment>
<evidence type="ECO:0000313" key="2">
    <source>
        <dbReference type="Proteomes" id="UP000197138"/>
    </source>
</evidence>